<keyword evidence="3" id="KW-1185">Reference proteome</keyword>
<organism evidence="2 3">
    <name type="scientific">Rhypophila decipiens</name>
    <dbReference type="NCBI Taxonomy" id="261697"/>
    <lineage>
        <taxon>Eukaryota</taxon>
        <taxon>Fungi</taxon>
        <taxon>Dikarya</taxon>
        <taxon>Ascomycota</taxon>
        <taxon>Pezizomycotina</taxon>
        <taxon>Sordariomycetes</taxon>
        <taxon>Sordariomycetidae</taxon>
        <taxon>Sordariales</taxon>
        <taxon>Naviculisporaceae</taxon>
        <taxon>Rhypophila</taxon>
    </lineage>
</organism>
<sequence length="841" mass="94243">MDPLTAAGALASAVQLFDISLRYSHEACKFLSALKHSREDGAMLERTVREVDVLIRSLRMYAAEHQRSSAPSSIHHAMLQRSITHISQHFANDMTALYKVLPRDLSTSMLNRVKFVIRRSETDKLLQRLEQRKSAATMALGIIGRMDDIQLRAGISSLENRLLEMSVEQNVALENHSRSLDTANSESQRRETEIIASLQELHNMIVQTNQEGSHCKDLLTTVQSDVSRMISLQNDSLASCQTLETAVQTNTHAITMFREAQTAGITTAISNLEAASIDALVRLVRAELRQQVEPILNNINGVTERLDNIVMDIGHKANAESLFGTRECTSISPDPKEKVEESPPSEFSPSEPDTKSTRSRGSKEIPLFSYKLKKTITGAVTLSIRLRTYRIRGQINVDSQTRFFNLQVDMIPKPWLSSKGLSAFYSSAPDHRGYYSICPSILPFNIIDGSHDVVRLLCDDDLQGFRKMLQRGQLGIRDRSVSFDLHQEALFWGAHSISLYLLRDSGYGKDFVEQNSGDADFDISQLMTHMRPTYNSFETCTSILSSYKDFLPEGKFIDISVPMGWDWFSETFRETSGSCTGDTIGFEVVNFTRVLLRYGVRLQPFVWLGGRWLKPDDDLLGNLQRDIFLMKLYIETGGSPNSLDEDRKVRYPAFGWAPPLLLALDKVVMAWVGDGSEEEASESGGRQETQSSQDNGGGEKRSGDSVGFSGDNSTREESSESMEAERDNDKRDEISALSIELLSVLISAGADVHYIHDDPSWVTVFTLTDFAEGWGIQHILAAALERCELNFAEVKLESSRRLANYHKLRGARRTGIDVEPLIQTGSSNIRQRTPRQVEEVD</sequence>
<protein>
    <recommendedName>
        <fullName evidence="4">Fungal N-terminal domain-containing protein</fullName>
    </recommendedName>
</protein>
<feature type="region of interest" description="Disordered" evidence="1">
    <location>
        <begin position="324"/>
        <end position="361"/>
    </location>
</feature>
<evidence type="ECO:0000313" key="2">
    <source>
        <dbReference type="EMBL" id="KAK4209678.1"/>
    </source>
</evidence>
<proteinExistence type="predicted"/>
<comment type="caution">
    <text evidence="2">The sequence shown here is derived from an EMBL/GenBank/DDBJ whole genome shotgun (WGS) entry which is preliminary data.</text>
</comment>
<dbReference type="Proteomes" id="UP001301769">
    <property type="component" value="Unassembled WGS sequence"/>
</dbReference>
<accession>A0AAN7B3L6</accession>
<evidence type="ECO:0008006" key="4">
    <source>
        <dbReference type="Google" id="ProtNLM"/>
    </source>
</evidence>
<feature type="region of interest" description="Disordered" evidence="1">
    <location>
        <begin position="675"/>
        <end position="730"/>
    </location>
</feature>
<evidence type="ECO:0000313" key="3">
    <source>
        <dbReference type="Proteomes" id="UP001301769"/>
    </source>
</evidence>
<feature type="compositionally biased region" description="Basic and acidic residues" evidence="1">
    <location>
        <begin position="713"/>
        <end position="730"/>
    </location>
</feature>
<name>A0AAN7B3L6_9PEZI</name>
<feature type="compositionally biased region" description="Low complexity" evidence="1">
    <location>
        <begin position="342"/>
        <end position="351"/>
    </location>
</feature>
<reference evidence="2" key="1">
    <citation type="journal article" date="2023" name="Mol. Phylogenet. Evol.">
        <title>Genome-scale phylogeny and comparative genomics of the fungal order Sordariales.</title>
        <authorList>
            <person name="Hensen N."/>
            <person name="Bonometti L."/>
            <person name="Westerberg I."/>
            <person name="Brannstrom I.O."/>
            <person name="Guillou S."/>
            <person name="Cros-Aarteil S."/>
            <person name="Calhoun S."/>
            <person name="Haridas S."/>
            <person name="Kuo A."/>
            <person name="Mondo S."/>
            <person name="Pangilinan J."/>
            <person name="Riley R."/>
            <person name="LaButti K."/>
            <person name="Andreopoulos B."/>
            <person name="Lipzen A."/>
            <person name="Chen C."/>
            <person name="Yan M."/>
            <person name="Daum C."/>
            <person name="Ng V."/>
            <person name="Clum A."/>
            <person name="Steindorff A."/>
            <person name="Ohm R.A."/>
            <person name="Martin F."/>
            <person name="Silar P."/>
            <person name="Natvig D.O."/>
            <person name="Lalanne C."/>
            <person name="Gautier V."/>
            <person name="Ament-Velasquez S.L."/>
            <person name="Kruys A."/>
            <person name="Hutchinson M.I."/>
            <person name="Powell A.J."/>
            <person name="Barry K."/>
            <person name="Miller A.N."/>
            <person name="Grigoriev I.V."/>
            <person name="Debuchy R."/>
            <person name="Gladieux P."/>
            <person name="Hiltunen Thoren M."/>
            <person name="Johannesson H."/>
        </authorList>
    </citation>
    <scope>NUCLEOTIDE SEQUENCE</scope>
    <source>
        <strain evidence="2">PSN293</strain>
    </source>
</reference>
<dbReference type="AlphaFoldDB" id="A0AAN7B3L6"/>
<reference evidence="2" key="2">
    <citation type="submission" date="2023-05" db="EMBL/GenBank/DDBJ databases">
        <authorList>
            <consortium name="Lawrence Berkeley National Laboratory"/>
            <person name="Steindorff A."/>
            <person name="Hensen N."/>
            <person name="Bonometti L."/>
            <person name="Westerberg I."/>
            <person name="Brannstrom I.O."/>
            <person name="Guillou S."/>
            <person name="Cros-Aarteil S."/>
            <person name="Calhoun S."/>
            <person name="Haridas S."/>
            <person name="Kuo A."/>
            <person name="Mondo S."/>
            <person name="Pangilinan J."/>
            <person name="Riley R."/>
            <person name="Labutti K."/>
            <person name="Andreopoulos B."/>
            <person name="Lipzen A."/>
            <person name="Chen C."/>
            <person name="Yanf M."/>
            <person name="Daum C."/>
            <person name="Ng V."/>
            <person name="Clum A."/>
            <person name="Ohm R."/>
            <person name="Martin F."/>
            <person name="Silar P."/>
            <person name="Natvig D."/>
            <person name="Lalanne C."/>
            <person name="Gautier V."/>
            <person name="Ament-Velasquez S.L."/>
            <person name="Kruys A."/>
            <person name="Hutchinson M.I."/>
            <person name="Powell A.J."/>
            <person name="Barry K."/>
            <person name="Miller A.N."/>
            <person name="Grigoriev I.V."/>
            <person name="Debuchy R."/>
            <person name="Gladieux P."/>
            <person name="Thoren M.H."/>
            <person name="Johannesson H."/>
        </authorList>
    </citation>
    <scope>NUCLEOTIDE SEQUENCE</scope>
    <source>
        <strain evidence="2">PSN293</strain>
    </source>
</reference>
<evidence type="ECO:0000256" key="1">
    <source>
        <dbReference type="SAM" id="MobiDB-lite"/>
    </source>
</evidence>
<gene>
    <name evidence="2" type="ORF">QBC37DRAFT_351380</name>
</gene>
<dbReference type="EMBL" id="MU858197">
    <property type="protein sequence ID" value="KAK4209678.1"/>
    <property type="molecule type" value="Genomic_DNA"/>
</dbReference>